<dbReference type="AlphaFoldDB" id="A0AAD8IQ95"/>
<proteinExistence type="predicted"/>
<evidence type="ECO:0000313" key="2">
    <source>
        <dbReference type="EMBL" id="KAK1388090.1"/>
    </source>
</evidence>
<feature type="domain" description="DUF1308" evidence="1">
    <location>
        <begin position="287"/>
        <end position="453"/>
    </location>
</feature>
<reference evidence="2" key="2">
    <citation type="submission" date="2023-05" db="EMBL/GenBank/DDBJ databases">
        <authorList>
            <person name="Schelkunov M.I."/>
        </authorList>
    </citation>
    <scope>NUCLEOTIDE SEQUENCE</scope>
    <source>
        <strain evidence="2">Hsosn_3</strain>
        <tissue evidence="2">Leaf</tissue>
    </source>
</reference>
<keyword evidence="3" id="KW-1185">Reference proteome</keyword>
<comment type="caution">
    <text evidence="2">The sequence shown here is derived from an EMBL/GenBank/DDBJ whole genome shotgun (WGS) entry which is preliminary data.</text>
</comment>
<dbReference type="PANTHER" id="PTHR13379:SF0">
    <property type="entry name" value="UPF0415 PROTEIN C7ORF25"/>
    <property type="match status" value="1"/>
</dbReference>
<protein>
    <submittedName>
        <fullName evidence="2">DUF1308 domain-containing protein</fullName>
    </submittedName>
</protein>
<name>A0AAD8IQ95_9APIA</name>
<evidence type="ECO:0000259" key="1">
    <source>
        <dbReference type="Pfam" id="PF07000"/>
    </source>
</evidence>
<dbReference type="EMBL" id="JAUIZM010000004">
    <property type="protein sequence ID" value="KAK1388090.1"/>
    <property type="molecule type" value="Genomic_DNA"/>
</dbReference>
<accession>A0AAD8IQ95</accession>
<dbReference type="Pfam" id="PF07000">
    <property type="entry name" value="DUF1308"/>
    <property type="match status" value="1"/>
</dbReference>
<reference evidence="2" key="1">
    <citation type="submission" date="2023-02" db="EMBL/GenBank/DDBJ databases">
        <title>Genome of toxic invasive species Heracleum sosnowskyi carries increased number of genes despite the absence of recent whole-genome duplications.</title>
        <authorList>
            <person name="Schelkunov M."/>
            <person name="Shtratnikova V."/>
            <person name="Makarenko M."/>
            <person name="Klepikova A."/>
            <person name="Omelchenko D."/>
            <person name="Novikova G."/>
            <person name="Obukhova E."/>
            <person name="Bogdanov V."/>
            <person name="Penin A."/>
            <person name="Logacheva M."/>
        </authorList>
    </citation>
    <scope>NUCLEOTIDE SEQUENCE</scope>
    <source>
        <strain evidence="2">Hsosn_3</strain>
        <tissue evidence="2">Leaf</tissue>
    </source>
</reference>
<dbReference type="InterPro" id="IPR010733">
    <property type="entry name" value="DUF1308"/>
</dbReference>
<organism evidence="2 3">
    <name type="scientific">Heracleum sosnowskyi</name>
    <dbReference type="NCBI Taxonomy" id="360622"/>
    <lineage>
        <taxon>Eukaryota</taxon>
        <taxon>Viridiplantae</taxon>
        <taxon>Streptophyta</taxon>
        <taxon>Embryophyta</taxon>
        <taxon>Tracheophyta</taxon>
        <taxon>Spermatophyta</taxon>
        <taxon>Magnoliopsida</taxon>
        <taxon>eudicotyledons</taxon>
        <taxon>Gunneridae</taxon>
        <taxon>Pentapetalae</taxon>
        <taxon>asterids</taxon>
        <taxon>campanulids</taxon>
        <taxon>Apiales</taxon>
        <taxon>Apiaceae</taxon>
        <taxon>Apioideae</taxon>
        <taxon>apioid superclade</taxon>
        <taxon>Tordylieae</taxon>
        <taxon>Tordyliinae</taxon>
        <taxon>Heracleum</taxon>
    </lineage>
</organism>
<evidence type="ECO:0000313" key="3">
    <source>
        <dbReference type="Proteomes" id="UP001237642"/>
    </source>
</evidence>
<dbReference type="Proteomes" id="UP001237642">
    <property type="component" value="Unassembled WGS sequence"/>
</dbReference>
<dbReference type="PANTHER" id="PTHR13379">
    <property type="entry name" value="UNCHARACTERIZED DUF1308"/>
    <property type="match status" value="1"/>
</dbReference>
<gene>
    <name evidence="2" type="ORF">POM88_016268</name>
</gene>
<sequence length="455" mass="50020">MEEAKRRCMSVEQSVEKNLKKLNTCCKQTLLRLIRSELSFLSRFQCHNSSPLSVNIGHLEAVVHILKHPCISGVSRVCKPIPRSCLGGDADTNNNVKGVYVDIICTLGGHPVWFLVSDRNPKYIYWHGNPSKALKIRIQHLLDAASSCVSLRPSSIILFFSNGLRDDVSQGLRNQFAAVDCKMDFSSFHFGFSEDLQGDWVHVLARSYQKASLLEIKVERLANSSSFCSNQTLCAVARPQISASGQKMFGNFDSFHSFVSLMDLSVMNAKNPGPVLLDHSLSTSALINFDTTALIAIVSGISNGCIEKLLATPENELRSRFKGNYDFVIAQVMSEVQNPIHMELGGVVSGKGGIICKTVCSEFKELVSMCGGPNEKSRAKHLLEHLIIVPDSPSTRMMSLATTRKLALKNKIVFGTGDSWHAPTLSANMAFVRAVSQTGMSLLTMEHRPRALTGD</sequence>